<evidence type="ECO:0000313" key="2">
    <source>
        <dbReference type="EMBL" id="MBK1695732.1"/>
    </source>
</evidence>
<protein>
    <submittedName>
        <fullName evidence="2">DUF1127 domain-containing protein</fullName>
    </submittedName>
</protein>
<proteinExistence type="predicted"/>
<gene>
    <name evidence="2" type="ORF">CKO21_00540</name>
</gene>
<comment type="caution">
    <text evidence="2">The sequence shown here is derived from an EMBL/GenBank/DDBJ whole genome shotgun (WGS) entry which is preliminary data.</text>
</comment>
<keyword evidence="3" id="KW-1185">Reference proteome</keyword>
<organism evidence="2 3">
    <name type="scientific">Rhodovibrio salinarum</name>
    <dbReference type="NCBI Taxonomy" id="1087"/>
    <lineage>
        <taxon>Bacteria</taxon>
        <taxon>Pseudomonadati</taxon>
        <taxon>Pseudomonadota</taxon>
        <taxon>Alphaproteobacteria</taxon>
        <taxon>Rhodospirillales</taxon>
        <taxon>Rhodovibrionaceae</taxon>
        <taxon>Rhodovibrio</taxon>
    </lineage>
</organism>
<reference evidence="2" key="1">
    <citation type="submission" date="2017-08" db="EMBL/GenBank/DDBJ databases">
        <authorList>
            <person name="Imhoff J.F."/>
            <person name="Rahn T."/>
            <person name="Kuenzel S."/>
            <person name="Neulinger S.C."/>
        </authorList>
    </citation>
    <scope>NUCLEOTIDE SEQUENCE</scope>
    <source>
        <strain evidence="2">DSM 9154</strain>
    </source>
</reference>
<sequence length="221" mass="25196">MWLCSTVITALRKLRCVPIISRAIYTASRMKEGRPRTEGHGSRGWARSIEPRMRYRRLVMIASRDVGARLETVHHDLPRWGNTMARFTQSEQDQLVHARVHAVEQIAQREQATDVDANRLARRTHAARADTVRSLRSRLQHALTRALPALARARVRARVRRELGELSPEMLRDVGITRTEIRRVAKEKAELAVPPKGGVEATDTPYFKTKPHGAFDIARYA</sequence>
<dbReference type="EMBL" id="NRRE01000006">
    <property type="protein sequence ID" value="MBK1695732.1"/>
    <property type="molecule type" value="Genomic_DNA"/>
</dbReference>
<name>A0A934QFK9_9PROT</name>
<accession>A0A934QFK9</accession>
<evidence type="ECO:0000313" key="3">
    <source>
        <dbReference type="Proteomes" id="UP000778970"/>
    </source>
</evidence>
<dbReference type="Proteomes" id="UP000778970">
    <property type="component" value="Unassembled WGS sequence"/>
</dbReference>
<reference evidence="2" key="2">
    <citation type="journal article" date="2020" name="Microorganisms">
        <title>Osmotic Adaptation and Compatible Solute Biosynthesis of Phototrophic Bacteria as Revealed from Genome Analyses.</title>
        <authorList>
            <person name="Imhoff J.F."/>
            <person name="Rahn T."/>
            <person name="Kunzel S."/>
            <person name="Keller A."/>
            <person name="Neulinger S.C."/>
        </authorList>
    </citation>
    <scope>NUCLEOTIDE SEQUENCE</scope>
    <source>
        <strain evidence="2">DSM 9154</strain>
    </source>
</reference>
<dbReference type="Pfam" id="PF06568">
    <property type="entry name" value="YjiS-like"/>
    <property type="match status" value="1"/>
</dbReference>
<dbReference type="AlphaFoldDB" id="A0A934QFK9"/>
<dbReference type="InterPro" id="IPR009506">
    <property type="entry name" value="YjiS-like"/>
</dbReference>
<feature type="domain" description="YjiS-like" evidence="1">
    <location>
        <begin position="149"/>
        <end position="182"/>
    </location>
</feature>
<evidence type="ECO:0000259" key="1">
    <source>
        <dbReference type="Pfam" id="PF06568"/>
    </source>
</evidence>